<dbReference type="InterPro" id="IPR001633">
    <property type="entry name" value="EAL_dom"/>
</dbReference>
<reference evidence="12" key="1">
    <citation type="submission" date="2015-07" db="EMBL/GenBank/DDBJ databases">
        <authorList>
            <person name="Rodrigo-Torres Lidia"/>
            <person name="Arahal R.David."/>
        </authorList>
    </citation>
    <scope>NUCLEOTIDE SEQUENCE [LARGE SCALE GENOMIC DNA]</scope>
    <source>
        <strain evidence="12">CECT 4801</strain>
    </source>
</reference>
<dbReference type="InterPro" id="IPR035919">
    <property type="entry name" value="EAL_sf"/>
</dbReference>
<dbReference type="FunFam" id="3.30.70.270:FF:000001">
    <property type="entry name" value="Diguanylate cyclase domain protein"/>
    <property type="match status" value="1"/>
</dbReference>
<dbReference type="Gene3D" id="3.30.450.350">
    <property type="entry name" value="CHASE domain"/>
    <property type="match status" value="1"/>
</dbReference>
<dbReference type="Proteomes" id="UP000048926">
    <property type="component" value="Unassembled WGS sequence"/>
</dbReference>
<dbReference type="RefSeq" id="WP_055657483.1">
    <property type="nucleotide sequence ID" value="NZ_CXST01000002.1"/>
</dbReference>
<dbReference type="Gene3D" id="3.30.70.270">
    <property type="match status" value="1"/>
</dbReference>
<comment type="subcellular location">
    <subcellularLocation>
        <location evidence="1">Membrane</location>
    </subcellularLocation>
</comment>
<dbReference type="Pfam" id="PF00563">
    <property type="entry name" value="EAL"/>
    <property type="match status" value="1"/>
</dbReference>
<dbReference type="SMART" id="SM01079">
    <property type="entry name" value="CHASE"/>
    <property type="match status" value="1"/>
</dbReference>
<evidence type="ECO:0000256" key="4">
    <source>
        <dbReference type="ARBA" id="ARBA00023136"/>
    </source>
</evidence>
<dbReference type="InterPro" id="IPR042240">
    <property type="entry name" value="CHASE_sf"/>
</dbReference>
<evidence type="ECO:0000259" key="10">
    <source>
        <dbReference type="PROSITE" id="PS50887"/>
    </source>
</evidence>
<name>A0A0M6Y785_9HYPH</name>
<gene>
    <name evidence="11" type="primary">cph2_13</name>
    <name evidence="11" type="ORF">LAL4801_03115</name>
</gene>
<dbReference type="GO" id="GO:0016020">
    <property type="term" value="C:membrane"/>
    <property type="evidence" value="ECO:0007669"/>
    <property type="project" value="UniProtKB-SubCell"/>
</dbReference>
<feature type="domain" description="PAC" evidence="7">
    <location>
        <begin position="393"/>
        <end position="444"/>
    </location>
</feature>
<dbReference type="InterPro" id="IPR000700">
    <property type="entry name" value="PAS-assoc_C"/>
</dbReference>
<protein>
    <submittedName>
        <fullName evidence="11">Bacteriophytochrome cph2</fullName>
    </submittedName>
</protein>
<keyword evidence="3 6" id="KW-1133">Transmembrane helix</keyword>
<dbReference type="CDD" id="cd01948">
    <property type="entry name" value="EAL"/>
    <property type="match status" value="1"/>
</dbReference>
<feature type="transmembrane region" description="Helical" evidence="6">
    <location>
        <begin position="278"/>
        <end position="298"/>
    </location>
</feature>
<dbReference type="Gene3D" id="3.30.450.20">
    <property type="entry name" value="PAS domain"/>
    <property type="match status" value="1"/>
</dbReference>
<dbReference type="SMART" id="SM00052">
    <property type="entry name" value="EAL"/>
    <property type="match status" value="1"/>
</dbReference>
<feature type="domain" description="EAL" evidence="9">
    <location>
        <begin position="636"/>
        <end position="887"/>
    </location>
</feature>
<evidence type="ECO:0000313" key="12">
    <source>
        <dbReference type="Proteomes" id="UP000048926"/>
    </source>
</evidence>
<dbReference type="SUPFAM" id="SSF141868">
    <property type="entry name" value="EAL domain-like"/>
    <property type="match status" value="1"/>
</dbReference>
<organism evidence="11 12">
    <name type="scientific">Roseibium aggregatum</name>
    <dbReference type="NCBI Taxonomy" id="187304"/>
    <lineage>
        <taxon>Bacteria</taxon>
        <taxon>Pseudomonadati</taxon>
        <taxon>Pseudomonadota</taxon>
        <taxon>Alphaproteobacteria</taxon>
        <taxon>Hyphomicrobiales</taxon>
        <taxon>Stappiaceae</taxon>
        <taxon>Roseibium</taxon>
    </lineage>
</organism>
<dbReference type="CDD" id="cd00130">
    <property type="entry name" value="PAS"/>
    <property type="match status" value="1"/>
</dbReference>
<feature type="transmembrane region" description="Helical" evidence="6">
    <location>
        <begin position="20"/>
        <end position="40"/>
    </location>
</feature>
<keyword evidence="5" id="KW-0175">Coiled coil</keyword>
<dbReference type="CDD" id="cd01949">
    <property type="entry name" value="GGDEF"/>
    <property type="match status" value="1"/>
</dbReference>
<dbReference type="InterPro" id="IPR043128">
    <property type="entry name" value="Rev_trsase/Diguanyl_cyclase"/>
</dbReference>
<dbReference type="SMART" id="SM00267">
    <property type="entry name" value="GGDEF"/>
    <property type="match status" value="1"/>
</dbReference>
<keyword evidence="4 6" id="KW-0472">Membrane</keyword>
<evidence type="ECO:0000256" key="5">
    <source>
        <dbReference type="SAM" id="Coils"/>
    </source>
</evidence>
<dbReference type="InterPro" id="IPR006189">
    <property type="entry name" value="CHASE_dom"/>
</dbReference>
<dbReference type="SUPFAM" id="SSF55073">
    <property type="entry name" value="Nucleotide cyclase"/>
    <property type="match status" value="1"/>
</dbReference>
<dbReference type="Gene3D" id="3.20.20.450">
    <property type="entry name" value="EAL domain"/>
    <property type="match status" value="1"/>
</dbReference>
<dbReference type="GO" id="GO:0003824">
    <property type="term" value="F:catalytic activity"/>
    <property type="evidence" value="ECO:0007669"/>
    <property type="project" value="UniProtKB-ARBA"/>
</dbReference>
<dbReference type="Pfam" id="PF00990">
    <property type="entry name" value="GGDEF"/>
    <property type="match status" value="1"/>
</dbReference>
<dbReference type="STRING" id="187304.B0E33_07695"/>
<evidence type="ECO:0000313" key="11">
    <source>
        <dbReference type="EMBL" id="CTQ44670.1"/>
    </source>
</evidence>
<dbReference type="PROSITE" id="PS50883">
    <property type="entry name" value="EAL"/>
    <property type="match status" value="1"/>
</dbReference>
<proteinExistence type="predicted"/>
<dbReference type="InterPro" id="IPR035965">
    <property type="entry name" value="PAS-like_dom_sf"/>
</dbReference>
<dbReference type="InterPro" id="IPR013655">
    <property type="entry name" value="PAS_fold_3"/>
</dbReference>
<dbReference type="PROSITE" id="PS50839">
    <property type="entry name" value="CHASE"/>
    <property type="match status" value="1"/>
</dbReference>
<evidence type="ECO:0000256" key="6">
    <source>
        <dbReference type="SAM" id="Phobius"/>
    </source>
</evidence>
<dbReference type="OrthoDB" id="9814202at2"/>
<evidence type="ECO:0000259" key="7">
    <source>
        <dbReference type="PROSITE" id="PS50113"/>
    </source>
</evidence>
<dbReference type="EMBL" id="CXST01000002">
    <property type="protein sequence ID" value="CTQ44670.1"/>
    <property type="molecule type" value="Genomic_DNA"/>
</dbReference>
<dbReference type="InterPro" id="IPR000160">
    <property type="entry name" value="GGDEF_dom"/>
</dbReference>
<dbReference type="AlphaFoldDB" id="A0A0M6Y785"/>
<dbReference type="Pfam" id="PF08447">
    <property type="entry name" value="PAS_3"/>
    <property type="match status" value="1"/>
</dbReference>
<dbReference type="Pfam" id="PF03924">
    <property type="entry name" value="CHASE"/>
    <property type="match status" value="1"/>
</dbReference>
<feature type="domain" description="CHASE" evidence="8">
    <location>
        <begin position="117"/>
        <end position="259"/>
    </location>
</feature>
<evidence type="ECO:0000259" key="8">
    <source>
        <dbReference type="PROSITE" id="PS50839"/>
    </source>
</evidence>
<evidence type="ECO:0000259" key="9">
    <source>
        <dbReference type="PROSITE" id="PS50883"/>
    </source>
</evidence>
<feature type="coiled-coil region" evidence="5">
    <location>
        <begin position="439"/>
        <end position="466"/>
    </location>
</feature>
<sequence length="892" mass="99626">MPKTFFSRIGASHILTRPSLASVAAIGIALAVTIAAGIFAEVQNRSVHLQSARANVAEQLGIVRARLEGNINSNLQLVRGLVALIATQPDIDQDQFGRISSGLIGNHSQLRNVAGAPDLVVRLMYPMTGNEKAIGLDYRKNEQQRDAALRAVNSGEMVLAGPVDLLQGGKGFVGRFPVFTENDDDGTRRLWGLVAAVVDADRLYADSGLLDAALPVEIAIMGRDATMADKSVFFGDENILSQNPVLSEVVLPTGRWRIAAIPRGGWSAMPDNAWKVRLLMLAGGLLVLLPIFIAGQLYDQRRGHIRELRRRQVQMEGLSQRLKLALDTSKIGIWELNLDTGVLTWDSRMRELYDIPEWRDTSQYDVWSECLHPEDLKRAEKEYWDAIDTGGTYHSDFRVILQDGSTRWIRAIGAVHTNTRGQRYILGVNWDVSRDFQLKTRLLNAKQNAEDRNRELEDARALMEHHSLHDSLTGLPNRRFLDRQLLDEQAPHKPTALLHIDLDRFKHINDTLGHAAGDSMLTHAASVLMENVSSSEFVARIGGDEFVIAITEPTDEKSLAALAEKIIEQMRQPVTFENHQCRFGVSIGIAMADTTLSDYGRHLLVDADIALYRAKSNGRNRFEFFSDTLKSEIVRNKQVADDILCALERQEFLPYFQPQFDARTLAITGVEALARWNHPTEGILTPDVFLKTADELNVVPLIDRIILEQTLWQSARWKAAGIHIPKMSVNVSAGRLNDANLMQSLDGLAFEPGSLSFELLESIFLDDKNDLIAANFEHLRDMGIDIEIDDFGTGYASIVSLIHLRPKRLKIDRQLVIPITHSEGQRRLVASIIEIGQSLGIKVVAEGVETMEHARILRDLGCDALQGYAFAPAMPSDRLIEFVREERWREAS</sequence>
<accession>A0A0M6Y785</accession>
<keyword evidence="2 6" id="KW-0812">Transmembrane</keyword>
<dbReference type="NCBIfam" id="TIGR00254">
    <property type="entry name" value="GGDEF"/>
    <property type="match status" value="1"/>
</dbReference>
<evidence type="ECO:0000256" key="3">
    <source>
        <dbReference type="ARBA" id="ARBA00022989"/>
    </source>
</evidence>
<dbReference type="SUPFAM" id="SSF55785">
    <property type="entry name" value="PYP-like sensor domain (PAS domain)"/>
    <property type="match status" value="1"/>
</dbReference>
<dbReference type="InterPro" id="IPR052155">
    <property type="entry name" value="Biofilm_reg_signaling"/>
</dbReference>
<dbReference type="InterPro" id="IPR029787">
    <property type="entry name" value="Nucleotide_cyclase"/>
</dbReference>
<keyword evidence="12" id="KW-1185">Reference proteome</keyword>
<evidence type="ECO:0000256" key="1">
    <source>
        <dbReference type="ARBA" id="ARBA00004370"/>
    </source>
</evidence>
<dbReference type="PROSITE" id="PS50113">
    <property type="entry name" value="PAC"/>
    <property type="match status" value="1"/>
</dbReference>
<dbReference type="InterPro" id="IPR000014">
    <property type="entry name" value="PAS"/>
</dbReference>
<dbReference type="PROSITE" id="PS50887">
    <property type="entry name" value="GGDEF"/>
    <property type="match status" value="1"/>
</dbReference>
<feature type="domain" description="GGDEF" evidence="10">
    <location>
        <begin position="493"/>
        <end position="627"/>
    </location>
</feature>
<dbReference type="PANTHER" id="PTHR44757:SF2">
    <property type="entry name" value="BIOFILM ARCHITECTURE MAINTENANCE PROTEIN MBAA"/>
    <property type="match status" value="1"/>
</dbReference>
<dbReference type="GO" id="GO:0007165">
    <property type="term" value="P:signal transduction"/>
    <property type="evidence" value="ECO:0007669"/>
    <property type="project" value="UniProtKB-ARBA"/>
</dbReference>
<dbReference type="SMART" id="SM00091">
    <property type="entry name" value="PAS"/>
    <property type="match status" value="1"/>
</dbReference>
<evidence type="ECO:0000256" key="2">
    <source>
        <dbReference type="ARBA" id="ARBA00022692"/>
    </source>
</evidence>
<dbReference type="PANTHER" id="PTHR44757">
    <property type="entry name" value="DIGUANYLATE CYCLASE DGCP"/>
    <property type="match status" value="1"/>
</dbReference>